<evidence type="ECO:0000313" key="2">
    <source>
        <dbReference type="EMBL" id="MFF4777031.1"/>
    </source>
</evidence>
<name>A0ABW6VCF0_MICFU</name>
<dbReference type="RefSeq" id="WP_387345448.1">
    <property type="nucleotide sequence ID" value="NZ_JBIAXI010000021.1"/>
</dbReference>
<gene>
    <name evidence="2" type="ORF">ACFY05_29650</name>
</gene>
<dbReference type="EMBL" id="JBIAXI010000021">
    <property type="protein sequence ID" value="MFF4777031.1"/>
    <property type="molecule type" value="Genomic_DNA"/>
</dbReference>
<reference evidence="2 3" key="1">
    <citation type="submission" date="2024-10" db="EMBL/GenBank/DDBJ databases">
        <title>The Natural Products Discovery Center: Release of the First 8490 Sequenced Strains for Exploring Actinobacteria Biosynthetic Diversity.</title>
        <authorList>
            <person name="Kalkreuter E."/>
            <person name="Kautsar S.A."/>
            <person name="Yang D."/>
            <person name="Bader C.D."/>
            <person name="Teijaro C.N."/>
            <person name="Fluegel L."/>
            <person name="Davis C.M."/>
            <person name="Simpson J.R."/>
            <person name="Lauterbach L."/>
            <person name="Steele A.D."/>
            <person name="Gui C."/>
            <person name="Meng S."/>
            <person name="Li G."/>
            <person name="Viehrig K."/>
            <person name="Ye F."/>
            <person name="Su P."/>
            <person name="Kiefer A.F."/>
            <person name="Nichols A."/>
            <person name="Cepeda A.J."/>
            <person name="Yan W."/>
            <person name="Fan B."/>
            <person name="Jiang Y."/>
            <person name="Adhikari A."/>
            <person name="Zheng C.-J."/>
            <person name="Schuster L."/>
            <person name="Cowan T.M."/>
            <person name="Smanski M.J."/>
            <person name="Chevrette M.G."/>
            <person name="De Carvalho L.P.S."/>
            <person name="Shen B."/>
        </authorList>
    </citation>
    <scope>NUCLEOTIDE SEQUENCE [LARGE SCALE GENOMIC DNA]</scope>
    <source>
        <strain evidence="2 3">NPDC001281</strain>
    </source>
</reference>
<feature type="compositionally biased region" description="Basic and acidic residues" evidence="1">
    <location>
        <begin position="62"/>
        <end position="72"/>
    </location>
</feature>
<proteinExistence type="predicted"/>
<sequence length="72" mass="8610">MCGQGIADLVCRTDTHDRRRVTCMVYEVAPFQALREQLRRKEIWVVGADRWRDPDEDLPTDYESRRAEHYRA</sequence>
<feature type="region of interest" description="Disordered" evidence="1">
    <location>
        <begin position="52"/>
        <end position="72"/>
    </location>
</feature>
<accession>A0ABW6VCF0</accession>
<dbReference type="Proteomes" id="UP001602119">
    <property type="component" value="Unassembled WGS sequence"/>
</dbReference>
<organism evidence="2 3">
    <name type="scientific">Microtetraspora fusca</name>
    <dbReference type="NCBI Taxonomy" id="1997"/>
    <lineage>
        <taxon>Bacteria</taxon>
        <taxon>Bacillati</taxon>
        <taxon>Actinomycetota</taxon>
        <taxon>Actinomycetes</taxon>
        <taxon>Streptosporangiales</taxon>
        <taxon>Streptosporangiaceae</taxon>
        <taxon>Microtetraspora</taxon>
    </lineage>
</organism>
<keyword evidence="3" id="KW-1185">Reference proteome</keyword>
<comment type="caution">
    <text evidence="2">The sequence shown here is derived from an EMBL/GenBank/DDBJ whole genome shotgun (WGS) entry which is preliminary data.</text>
</comment>
<protein>
    <submittedName>
        <fullName evidence="2">Uncharacterized protein</fullName>
    </submittedName>
</protein>
<evidence type="ECO:0000256" key="1">
    <source>
        <dbReference type="SAM" id="MobiDB-lite"/>
    </source>
</evidence>
<evidence type="ECO:0000313" key="3">
    <source>
        <dbReference type="Proteomes" id="UP001602119"/>
    </source>
</evidence>